<dbReference type="InterPro" id="IPR000719">
    <property type="entry name" value="Prot_kinase_dom"/>
</dbReference>
<reference evidence="2 4" key="1">
    <citation type="submission" date="2017-11" db="EMBL/GenBank/DDBJ databases">
        <title>The genome of Rhizophagus clarus HR1 reveals common genetic basis of auxotrophy among arbuscular mycorrhizal fungi.</title>
        <authorList>
            <person name="Kobayashi Y."/>
        </authorList>
    </citation>
    <scope>NUCLEOTIDE SEQUENCE [LARGE SCALE GENOMIC DNA]</scope>
    <source>
        <strain evidence="2 4">HR1</strain>
    </source>
</reference>
<dbReference type="PANTHER" id="PTHR23257">
    <property type="entry name" value="SERINE-THREONINE PROTEIN KINASE"/>
    <property type="match status" value="1"/>
</dbReference>
<dbReference type="InterPro" id="IPR001245">
    <property type="entry name" value="Ser-Thr/Tyr_kinase_cat_dom"/>
</dbReference>
<evidence type="ECO:0000259" key="1">
    <source>
        <dbReference type="PROSITE" id="PS50011"/>
    </source>
</evidence>
<dbReference type="PROSITE" id="PS50011">
    <property type="entry name" value="PROTEIN_KINASE_DOM"/>
    <property type="match status" value="1"/>
</dbReference>
<gene>
    <name evidence="3" type="ORF">RCL2_003110600</name>
    <name evidence="2" type="ORF">RclHR1_00680036</name>
</gene>
<evidence type="ECO:0000313" key="4">
    <source>
        <dbReference type="Proteomes" id="UP000247702"/>
    </source>
</evidence>
<evidence type="ECO:0000313" key="2">
    <source>
        <dbReference type="EMBL" id="GBC06392.1"/>
    </source>
</evidence>
<dbReference type="GO" id="GO:0005524">
    <property type="term" value="F:ATP binding"/>
    <property type="evidence" value="ECO:0007669"/>
    <property type="project" value="InterPro"/>
</dbReference>
<protein>
    <submittedName>
        <fullName evidence="3">Kinase-like domain-containing protein</fullName>
    </submittedName>
</protein>
<dbReference type="SUPFAM" id="SSF56112">
    <property type="entry name" value="Protein kinase-like (PK-like)"/>
    <property type="match status" value="1"/>
</dbReference>
<dbReference type="Proteomes" id="UP000615446">
    <property type="component" value="Unassembled WGS sequence"/>
</dbReference>
<dbReference type="OrthoDB" id="2395031at2759"/>
<dbReference type="GO" id="GO:0004672">
    <property type="term" value="F:protein kinase activity"/>
    <property type="evidence" value="ECO:0007669"/>
    <property type="project" value="InterPro"/>
</dbReference>
<comment type="caution">
    <text evidence="2">The sequence shown here is derived from an EMBL/GenBank/DDBJ whole genome shotgun (WGS) entry which is preliminary data.</text>
</comment>
<keyword evidence="3" id="KW-0808">Transferase</keyword>
<proteinExistence type="predicted"/>
<keyword evidence="4" id="KW-1185">Reference proteome</keyword>
<sequence length="451" mass="52107">MLISYDETHSLIDKLILNEELKNYYKKYGLCNTCKQPMTYTTFYCQPCHSKYFQSNFKNWTSGNHDVDEFIQKAQLNAKSRLQVIEWVEYDKFEDIEYLAKGGFGTTFKAIWKDGFMFWDYENYQWIKNGKTKVALKCLHDSHDITADFFKEVETSILVEDDVWVVRCFGITKDPITNKFMMVMDLQKCSLRQHLNNNFISMNWKEKLWGLYCITEGLKSIHNRGLIHHDLHCGNILSDFKDSAIITDLGLCQPANVKTSQDINKYGVLPYVAPEVLRGKEYTQASDIYGFGIIAYEICTGLPPYHDVAHDDFLALKICQGLRPTFNYKVPQAILDVINQCWDADPLKRPRVDELVKSIGNLYTAIYDEEKDSTIYKQVIEADEINKKSPLTIQSTLSSAGTLSYTTHPQAVYTSKFLDFKNLPEPKNAEYSESVRVDFTKLDINSKDDSN</sequence>
<accession>A0A2Z6SB44</accession>
<dbReference type="PANTHER" id="PTHR23257:SF963">
    <property type="entry name" value="AT08303P"/>
    <property type="match status" value="1"/>
</dbReference>
<dbReference type="InterPro" id="IPR050167">
    <property type="entry name" value="Ser_Thr_protein_kinase"/>
</dbReference>
<dbReference type="EMBL" id="BLAL01000357">
    <property type="protein sequence ID" value="GET04813.1"/>
    <property type="molecule type" value="Genomic_DNA"/>
</dbReference>
<evidence type="ECO:0000313" key="3">
    <source>
        <dbReference type="EMBL" id="GET04813.1"/>
    </source>
</evidence>
<dbReference type="Gene3D" id="1.10.510.10">
    <property type="entry name" value="Transferase(Phosphotransferase) domain 1"/>
    <property type="match status" value="1"/>
</dbReference>
<name>A0A2Z6SB44_9GLOM</name>
<dbReference type="Pfam" id="PF07714">
    <property type="entry name" value="PK_Tyr_Ser-Thr"/>
    <property type="match status" value="1"/>
</dbReference>
<dbReference type="Proteomes" id="UP000247702">
    <property type="component" value="Unassembled WGS sequence"/>
</dbReference>
<keyword evidence="3" id="KW-0418">Kinase</keyword>
<dbReference type="GO" id="GO:0005737">
    <property type="term" value="C:cytoplasm"/>
    <property type="evidence" value="ECO:0007669"/>
    <property type="project" value="TreeGrafter"/>
</dbReference>
<dbReference type="EMBL" id="BEXD01004070">
    <property type="protein sequence ID" value="GBC06392.1"/>
    <property type="molecule type" value="Genomic_DNA"/>
</dbReference>
<reference evidence="3" key="2">
    <citation type="submission" date="2019-10" db="EMBL/GenBank/DDBJ databases">
        <title>Conservation and host-specific expression of non-tandemly repeated heterogenous ribosome RNA gene in arbuscular mycorrhizal fungi.</title>
        <authorList>
            <person name="Maeda T."/>
            <person name="Kobayashi Y."/>
            <person name="Nakagawa T."/>
            <person name="Ezawa T."/>
            <person name="Yamaguchi K."/>
            <person name="Bino T."/>
            <person name="Nishimoto Y."/>
            <person name="Shigenobu S."/>
            <person name="Kawaguchi M."/>
        </authorList>
    </citation>
    <scope>NUCLEOTIDE SEQUENCE</scope>
    <source>
        <strain evidence="3">HR1</strain>
    </source>
</reference>
<dbReference type="AlphaFoldDB" id="A0A2Z6SB44"/>
<dbReference type="InterPro" id="IPR011009">
    <property type="entry name" value="Kinase-like_dom_sf"/>
</dbReference>
<dbReference type="GO" id="GO:0007165">
    <property type="term" value="P:signal transduction"/>
    <property type="evidence" value="ECO:0007669"/>
    <property type="project" value="TreeGrafter"/>
</dbReference>
<feature type="domain" description="Protein kinase" evidence="1">
    <location>
        <begin position="93"/>
        <end position="364"/>
    </location>
</feature>
<organism evidence="2 4">
    <name type="scientific">Rhizophagus clarus</name>
    <dbReference type="NCBI Taxonomy" id="94130"/>
    <lineage>
        <taxon>Eukaryota</taxon>
        <taxon>Fungi</taxon>
        <taxon>Fungi incertae sedis</taxon>
        <taxon>Mucoromycota</taxon>
        <taxon>Glomeromycotina</taxon>
        <taxon>Glomeromycetes</taxon>
        <taxon>Glomerales</taxon>
        <taxon>Glomeraceae</taxon>
        <taxon>Rhizophagus</taxon>
    </lineage>
</organism>